<dbReference type="InterPro" id="IPR001296">
    <property type="entry name" value="Glyco_trans_1"/>
</dbReference>
<dbReference type="InterPro" id="IPR001173">
    <property type="entry name" value="Glyco_trans_2-like"/>
</dbReference>
<evidence type="ECO:0000313" key="3">
    <source>
        <dbReference type="EMBL" id="RBQ07844.1"/>
    </source>
</evidence>
<dbReference type="Pfam" id="PF00535">
    <property type="entry name" value="Glycos_transf_2"/>
    <property type="match status" value="1"/>
</dbReference>
<dbReference type="RefSeq" id="WP_113948603.1">
    <property type="nucleotide sequence ID" value="NZ_QNQU01000007.1"/>
</dbReference>
<dbReference type="EMBL" id="QNQU01000007">
    <property type="protein sequence ID" value="RBQ07844.1"/>
    <property type="molecule type" value="Genomic_DNA"/>
</dbReference>
<dbReference type="Pfam" id="PF00534">
    <property type="entry name" value="Glycos_transf_1"/>
    <property type="match status" value="1"/>
</dbReference>
<protein>
    <recommendedName>
        <fullName evidence="5">Glycosyltransferase</fullName>
    </recommendedName>
</protein>
<dbReference type="SUPFAM" id="SSF53756">
    <property type="entry name" value="UDP-Glycosyltransferase/glycogen phosphorylase"/>
    <property type="match status" value="1"/>
</dbReference>
<accession>A0A366L3G0</accession>
<name>A0A366L3G0_9SPHI</name>
<reference evidence="3 4" key="1">
    <citation type="submission" date="2018-07" db="EMBL/GenBank/DDBJ databases">
        <title>A draft genome of a endophytic bacteria, a new species of Pedobacter.</title>
        <authorList>
            <person name="Zhang Z.D."/>
            <person name="Chen Z.J."/>
        </authorList>
    </citation>
    <scope>NUCLEOTIDE SEQUENCE [LARGE SCALE GENOMIC DNA]</scope>
    <source>
        <strain evidence="3 4">RS10</strain>
    </source>
</reference>
<evidence type="ECO:0000259" key="2">
    <source>
        <dbReference type="Pfam" id="PF00535"/>
    </source>
</evidence>
<dbReference type="Gene3D" id="3.40.50.2000">
    <property type="entry name" value="Glycogen Phosphorylase B"/>
    <property type="match status" value="2"/>
</dbReference>
<keyword evidence="4" id="KW-1185">Reference proteome</keyword>
<organism evidence="3 4">
    <name type="scientific">Pedobacter miscanthi</name>
    <dbReference type="NCBI Taxonomy" id="2259170"/>
    <lineage>
        <taxon>Bacteria</taxon>
        <taxon>Pseudomonadati</taxon>
        <taxon>Bacteroidota</taxon>
        <taxon>Sphingobacteriia</taxon>
        <taxon>Sphingobacteriales</taxon>
        <taxon>Sphingobacteriaceae</taxon>
        <taxon>Pedobacter</taxon>
    </lineage>
</organism>
<dbReference type="SUPFAM" id="SSF53448">
    <property type="entry name" value="Nucleotide-diphospho-sugar transferases"/>
    <property type="match status" value="1"/>
</dbReference>
<dbReference type="GO" id="GO:0016758">
    <property type="term" value="F:hexosyltransferase activity"/>
    <property type="evidence" value="ECO:0007669"/>
    <property type="project" value="UniProtKB-ARBA"/>
</dbReference>
<dbReference type="Proteomes" id="UP000252081">
    <property type="component" value="Unassembled WGS sequence"/>
</dbReference>
<dbReference type="CDD" id="cd03801">
    <property type="entry name" value="GT4_PimA-like"/>
    <property type="match status" value="1"/>
</dbReference>
<dbReference type="Gene3D" id="3.90.550.10">
    <property type="entry name" value="Spore Coat Polysaccharide Biosynthesis Protein SpsA, Chain A"/>
    <property type="match status" value="1"/>
</dbReference>
<evidence type="ECO:0000259" key="1">
    <source>
        <dbReference type="Pfam" id="PF00534"/>
    </source>
</evidence>
<dbReference type="PANTHER" id="PTHR22916:SF3">
    <property type="entry name" value="UDP-GLCNAC:BETAGAL BETA-1,3-N-ACETYLGLUCOSAMINYLTRANSFERASE-LIKE PROTEIN 1"/>
    <property type="match status" value="1"/>
</dbReference>
<dbReference type="PANTHER" id="PTHR22916">
    <property type="entry name" value="GLYCOSYLTRANSFERASE"/>
    <property type="match status" value="1"/>
</dbReference>
<dbReference type="OrthoDB" id="1046785at2"/>
<comment type="caution">
    <text evidence="3">The sequence shown here is derived from an EMBL/GenBank/DDBJ whole genome shotgun (WGS) entry which is preliminary data.</text>
</comment>
<feature type="domain" description="Glycosyltransferase 2-like" evidence="2">
    <location>
        <begin position="432"/>
        <end position="564"/>
    </location>
</feature>
<evidence type="ECO:0000313" key="4">
    <source>
        <dbReference type="Proteomes" id="UP000252081"/>
    </source>
</evidence>
<sequence>MLVHVYLIDYYKDERDNGLDSYVNELSKDLLNRSNVLLSHVWINCKNTTLLKEQNNKKNELFVPTFNPSREKDLSFDLFLTNVLINDIGVKENVIIHLNWINHLGLAWHLKQKTVYRIILTKHCLPWRDFLYINYKDFYKLNEAYTKVKPITISNSKLIKEQLGYENIDHIITVTDCAKFSLTHLFKISAHKITVVANGINPKGLKTQLDTKDSLRKKNGFSLNDQILLFAGNVHTRKGIIDVVRFFDKVAGRKGFENLRLVIAGPGDHSLVLRTAKRSWAKITLTGSLNKNMLYEFYKLADIGIIPSYAEQCSYTCIEMMHSGLPIIVSNVDGLKEMVKNECGLKVEVDYRKTGVSISSKNLKEKINFYLKKPAEAKRLADNARNYALQHFTAERMVEETSAVYNKVIAEQNNNEIQKQKLNAIVDEPLVSIILPCHNAEKYLGETLSSIFNHNYSNFEVIVVNDGSTDNTANLVHSFQDKRLIYLNNRSNKGITYSLNKAIKHANGKYIARIDADDRMLENRLNLQVDFLENNKEYGMVGSWISIIDSFGMPVNRTELMTENDDLKIAMLFRNPFAHPAVTMRTEIVKQLKYSTHFKYCEDYDLWFRIAAQNKVKNLPIMLTEYRVHELNSSSKNSRIMKQSVIKLISRELNKLNIRHSQEELVLHAAITFGLEGRFFNTPEKIEGINNWLDRIFSSQTLNEKCNRKSLMAIKDQIIQNLL</sequence>
<dbReference type="AlphaFoldDB" id="A0A366L3G0"/>
<feature type="domain" description="Glycosyl transferase family 1" evidence="1">
    <location>
        <begin position="212"/>
        <end position="386"/>
    </location>
</feature>
<evidence type="ECO:0008006" key="5">
    <source>
        <dbReference type="Google" id="ProtNLM"/>
    </source>
</evidence>
<proteinExistence type="predicted"/>
<gene>
    <name evidence="3" type="ORF">DRW42_09575</name>
</gene>
<dbReference type="InterPro" id="IPR029044">
    <property type="entry name" value="Nucleotide-diphossugar_trans"/>
</dbReference>